<keyword evidence="2" id="KW-0645">Protease</keyword>
<evidence type="ECO:0000259" key="6">
    <source>
        <dbReference type="PROSITE" id="PS51935"/>
    </source>
</evidence>
<keyword evidence="8" id="KW-1185">Reference proteome</keyword>
<feature type="compositionally biased region" description="Polar residues" evidence="5">
    <location>
        <begin position="342"/>
        <end position="377"/>
    </location>
</feature>
<keyword evidence="3" id="KW-0378">Hydrolase</keyword>
<dbReference type="InterPro" id="IPR051202">
    <property type="entry name" value="Peptidase_C40"/>
</dbReference>
<evidence type="ECO:0000313" key="8">
    <source>
        <dbReference type="Proteomes" id="UP000826462"/>
    </source>
</evidence>
<dbReference type="Pfam" id="PF00877">
    <property type="entry name" value="NLPC_P60"/>
    <property type="match status" value="1"/>
</dbReference>
<feature type="compositionally biased region" description="Low complexity" evidence="5">
    <location>
        <begin position="405"/>
        <end position="418"/>
    </location>
</feature>
<organism evidence="7 8">
    <name type="scientific">Paraburkholderia edwinii</name>
    <dbReference type="NCBI Taxonomy" id="2861782"/>
    <lineage>
        <taxon>Bacteria</taxon>
        <taxon>Pseudomonadati</taxon>
        <taxon>Pseudomonadota</taxon>
        <taxon>Betaproteobacteria</taxon>
        <taxon>Burkholderiales</taxon>
        <taxon>Burkholderiaceae</taxon>
        <taxon>Paraburkholderia</taxon>
    </lineage>
</organism>
<keyword evidence="4" id="KW-0788">Thiol protease</keyword>
<feature type="compositionally biased region" description="Low complexity" evidence="5">
    <location>
        <begin position="298"/>
        <end position="341"/>
    </location>
</feature>
<dbReference type="Proteomes" id="UP000826462">
    <property type="component" value="Chromosome 1"/>
</dbReference>
<gene>
    <name evidence="7" type="ORF">KZJ38_09940</name>
</gene>
<protein>
    <submittedName>
        <fullName evidence="7">C40 family peptidase</fullName>
    </submittedName>
</protein>
<feature type="compositionally biased region" description="Low complexity" evidence="5">
    <location>
        <begin position="379"/>
        <end position="395"/>
    </location>
</feature>
<evidence type="ECO:0000256" key="5">
    <source>
        <dbReference type="SAM" id="MobiDB-lite"/>
    </source>
</evidence>
<reference evidence="7 8" key="1">
    <citation type="submission" date="2021-07" db="EMBL/GenBank/DDBJ databases">
        <title>Paraburkholderia edwinii protects Aspergillus sp. from phenazines by acting as a toxin sponge.</title>
        <authorList>
            <person name="Dahlstrom K.M."/>
            <person name="Newman D.K."/>
        </authorList>
    </citation>
    <scope>NUCLEOTIDE SEQUENCE [LARGE SCALE GENOMIC DNA]</scope>
    <source>
        <strain evidence="7 8">Pe01</strain>
    </source>
</reference>
<proteinExistence type="inferred from homology"/>
<name>A0ABX8UUG3_9BURK</name>
<dbReference type="PANTHER" id="PTHR47053">
    <property type="entry name" value="MUREIN DD-ENDOPEPTIDASE MEPH-RELATED"/>
    <property type="match status" value="1"/>
</dbReference>
<evidence type="ECO:0000256" key="4">
    <source>
        <dbReference type="ARBA" id="ARBA00022807"/>
    </source>
</evidence>
<comment type="similarity">
    <text evidence="1">Belongs to the peptidase C40 family.</text>
</comment>
<feature type="domain" description="NlpC/P60" evidence="6">
    <location>
        <begin position="93"/>
        <end position="217"/>
    </location>
</feature>
<evidence type="ECO:0000256" key="2">
    <source>
        <dbReference type="ARBA" id="ARBA00022670"/>
    </source>
</evidence>
<dbReference type="EMBL" id="CP080095">
    <property type="protein sequence ID" value="QYD70570.1"/>
    <property type="molecule type" value="Genomic_DNA"/>
</dbReference>
<evidence type="ECO:0000256" key="3">
    <source>
        <dbReference type="ARBA" id="ARBA00022801"/>
    </source>
</evidence>
<dbReference type="Gene3D" id="3.90.1720.10">
    <property type="entry name" value="endopeptidase domain like (from Nostoc punctiforme)"/>
    <property type="match status" value="1"/>
</dbReference>
<sequence>MRRAGLPPFGCTPFGFAGPLGALPASSASAGFWFASSARLVPLLKLLTLLLVALLAACSSAPQRTVRSGSNGASSTAGAYRTPPGFPNFVDHSIGREEISIQAMSLVGVPYRWGGNTPTAGFDCSGLVHYVVQRAASVNLPRTTADMSSRGASIDPDEIAAGDLVFFNTTGRPHSHVGIYVGKLRFVNAPSTGGTVRLDYLTNPYWAKRFDGIRRVAPPLAPSKPTPFDEPTYEAAAPKAGGNTGEVAGAAVTAVAAPATASPLAARAAANDQTPLTAQRDSRAAAARAPAAAVAGNGAGASSAASADAFEPPPSAMSAAQSQARAAGAATPAVVAAPEPTQGNGMSAQAPLTQPSSAYANAPASQTWQARGASPQSVAPVAQAPDPIDAAADAYEPPPSSAVTAARQAQAAQQAPQASGWQRPAAGGGVQIMRASTGSRGVPAPTQTNDDPIAGFANGSY</sequence>
<feature type="compositionally biased region" description="Polar residues" evidence="5">
    <location>
        <begin position="434"/>
        <end position="450"/>
    </location>
</feature>
<feature type="region of interest" description="Disordered" evidence="5">
    <location>
        <begin position="298"/>
        <end position="461"/>
    </location>
</feature>
<evidence type="ECO:0000256" key="1">
    <source>
        <dbReference type="ARBA" id="ARBA00007074"/>
    </source>
</evidence>
<dbReference type="InterPro" id="IPR000064">
    <property type="entry name" value="NLP_P60_dom"/>
</dbReference>
<dbReference type="InterPro" id="IPR038765">
    <property type="entry name" value="Papain-like_cys_pep_sf"/>
</dbReference>
<accession>A0ABX8UUG3</accession>
<feature type="region of interest" description="Disordered" evidence="5">
    <location>
        <begin position="218"/>
        <end position="240"/>
    </location>
</feature>
<evidence type="ECO:0000313" key="7">
    <source>
        <dbReference type="EMBL" id="QYD70570.1"/>
    </source>
</evidence>
<dbReference type="SUPFAM" id="SSF54001">
    <property type="entry name" value="Cysteine proteinases"/>
    <property type="match status" value="1"/>
</dbReference>
<dbReference type="PANTHER" id="PTHR47053:SF1">
    <property type="entry name" value="MUREIN DD-ENDOPEPTIDASE MEPH-RELATED"/>
    <property type="match status" value="1"/>
</dbReference>
<dbReference type="PROSITE" id="PS51935">
    <property type="entry name" value="NLPC_P60"/>
    <property type="match status" value="1"/>
</dbReference>